<evidence type="ECO:0000313" key="3">
    <source>
        <dbReference type="Proteomes" id="UP000000304"/>
    </source>
</evidence>
<gene>
    <name evidence="2" type="primary">Dsim\GD11603</name>
    <name evidence="2" type="ORF">Dsim_GD11603</name>
</gene>
<dbReference type="HOGENOM" id="CLU_1817822_0_0_1"/>
<evidence type="ECO:0000256" key="1">
    <source>
        <dbReference type="SAM" id="MobiDB-lite"/>
    </source>
</evidence>
<reference evidence="2 3" key="1">
    <citation type="journal article" date="2007" name="Nature">
        <title>Evolution of genes and genomes on the Drosophila phylogeny.</title>
        <authorList>
            <consortium name="Drosophila 12 Genomes Consortium"/>
            <person name="Clark A.G."/>
            <person name="Eisen M.B."/>
            <person name="Smith D.R."/>
            <person name="Bergman C.M."/>
            <person name="Oliver B."/>
            <person name="Markow T.A."/>
            <person name="Kaufman T.C."/>
            <person name="Kellis M."/>
            <person name="Gelbart W."/>
            <person name="Iyer V.N."/>
            <person name="Pollard D.A."/>
            <person name="Sackton T.B."/>
            <person name="Larracuente A.M."/>
            <person name="Singh N.D."/>
            <person name="Abad J.P."/>
            <person name="Abt D.N."/>
            <person name="Adryan B."/>
            <person name="Aguade M."/>
            <person name="Akashi H."/>
            <person name="Anderson W.W."/>
            <person name="Aquadro C.F."/>
            <person name="Ardell D.H."/>
            <person name="Arguello R."/>
            <person name="Artieri C.G."/>
            <person name="Barbash D.A."/>
            <person name="Barker D."/>
            <person name="Barsanti P."/>
            <person name="Batterham P."/>
            <person name="Batzoglou S."/>
            <person name="Begun D."/>
            <person name="Bhutkar A."/>
            <person name="Blanco E."/>
            <person name="Bosak S.A."/>
            <person name="Bradley R.K."/>
            <person name="Brand A.D."/>
            <person name="Brent M.R."/>
            <person name="Brooks A.N."/>
            <person name="Brown R.H."/>
            <person name="Butlin R.K."/>
            <person name="Caggese C."/>
            <person name="Calvi B.R."/>
            <person name="Bernardo de Carvalho A."/>
            <person name="Caspi A."/>
            <person name="Castrezana S."/>
            <person name="Celniker S.E."/>
            <person name="Chang J.L."/>
            <person name="Chapple C."/>
            <person name="Chatterji S."/>
            <person name="Chinwalla A."/>
            <person name="Civetta A."/>
            <person name="Clifton S.W."/>
            <person name="Comeron J.M."/>
            <person name="Costello J.C."/>
            <person name="Coyne J.A."/>
            <person name="Daub J."/>
            <person name="David R.G."/>
            <person name="Delcher A.L."/>
            <person name="Delehaunty K."/>
            <person name="Do C.B."/>
            <person name="Ebling H."/>
            <person name="Edwards K."/>
            <person name="Eickbush T."/>
            <person name="Evans J.D."/>
            <person name="Filipski A."/>
            <person name="Findeiss S."/>
            <person name="Freyhult E."/>
            <person name="Fulton L."/>
            <person name="Fulton R."/>
            <person name="Garcia A.C."/>
            <person name="Gardiner A."/>
            <person name="Garfield D.A."/>
            <person name="Garvin B.E."/>
            <person name="Gibson G."/>
            <person name="Gilbert D."/>
            <person name="Gnerre S."/>
            <person name="Godfrey J."/>
            <person name="Good R."/>
            <person name="Gotea V."/>
            <person name="Gravely B."/>
            <person name="Greenberg A.J."/>
            <person name="Griffiths-Jones S."/>
            <person name="Gross S."/>
            <person name="Guigo R."/>
            <person name="Gustafson E.A."/>
            <person name="Haerty W."/>
            <person name="Hahn M.W."/>
            <person name="Halligan D.L."/>
            <person name="Halpern A.L."/>
            <person name="Halter G.M."/>
            <person name="Han M.V."/>
            <person name="Heger A."/>
            <person name="Hillier L."/>
            <person name="Hinrichs A.S."/>
            <person name="Holmes I."/>
            <person name="Hoskins R.A."/>
            <person name="Hubisz M.J."/>
            <person name="Hultmark D."/>
            <person name="Huntley M.A."/>
            <person name="Jaffe D.B."/>
            <person name="Jagadeeshan S."/>
            <person name="Jeck W.R."/>
            <person name="Johnson J."/>
            <person name="Jones C.D."/>
            <person name="Jordan W.C."/>
            <person name="Karpen G.H."/>
            <person name="Kataoka E."/>
            <person name="Keightley P.D."/>
            <person name="Kheradpour P."/>
            <person name="Kirkness E.F."/>
            <person name="Koerich L.B."/>
            <person name="Kristiansen K."/>
            <person name="Kudrna D."/>
            <person name="Kulathinal R.J."/>
            <person name="Kumar S."/>
            <person name="Kwok R."/>
            <person name="Lander E."/>
            <person name="Langley C.H."/>
            <person name="Lapoint R."/>
            <person name="Lazzaro B.P."/>
            <person name="Lee S.J."/>
            <person name="Levesque L."/>
            <person name="Li R."/>
            <person name="Lin C.F."/>
            <person name="Lin M.F."/>
            <person name="Lindblad-Toh K."/>
            <person name="Llopart A."/>
            <person name="Long M."/>
            <person name="Low L."/>
            <person name="Lozovsky E."/>
            <person name="Lu J."/>
            <person name="Luo M."/>
            <person name="Machado C.A."/>
            <person name="Makalowski W."/>
            <person name="Marzo M."/>
            <person name="Matsuda M."/>
            <person name="Matzkin L."/>
            <person name="McAllister B."/>
            <person name="McBride C.S."/>
            <person name="McKernan B."/>
            <person name="McKernan K."/>
            <person name="Mendez-Lago M."/>
            <person name="Minx P."/>
            <person name="Mollenhauer M.U."/>
            <person name="Montooth K."/>
            <person name="Mount S.M."/>
            <person name="Mu X."/>
            <person name="Myers E."/>
            <person name="Negre B."/>
            <person name="Newfeld S."/>
            <person name="Nielsen R."/>
            <person name="Noor M.A."/>
            <person name="O'Grady P."/>
            <person name="Pachter L."/>
            <person name="Papaceit M."/>
            <person name="Parisi M.J."/>
            <person name="Parisi M."/>
            <person name="Parts L."/>
            <person name="Pedersen J.S."/>
            <person name="Pesole G."/>
            <person name="Phillippy A.M."/>
            <person name="Ponting C.P."/>
            <person name="Pop M."/>
            <person name="Porcelli D."/>
            <person name="Powell J.R."/>
            <person name="Prohaska S."/>
            <person name="Pruitt K."/>
            <person name="Puig M."/>
            <person name="Quesneville H."/>
            <person name="Ram K.R."/>
            <person name="Rand D."/>
            <person name="Rasmussen M.D."/>
            <person name="Reed L.K."/>
            <person name="Reenan R."/>
            <person name="Reily A."/>
            <person name="Remington K.A."/>
            <person name="Rieger T.T."/>
            <person name="Ritchie M.G."/>
            <person name="Robin C."/>
            <person name="Rogers Y.H."/>
            <person name="Rohde C."/>
            <person name="Rozas J."/>
            <person name="Rubenfield M.J."/>
            <person name="Ruiz A."/>
            <person name="Russo S."/>
            <person name="Salzberg S.L."/>
            <person name="Sanchez-Gracia A."/>
            <person name="Saranga D.J."/>
            <person name="Sato H."/>
            <person name="Schaeffer S.W."/>
            <person name="Schatz M.C."/>
            <person name="Schlenke T."/>
            <person name="Schwartz R."/>
            <person name="Segarra C."/>
            <person name="Singh R.S."/>
            <person name="Sirot L."/>
            <person name="Sirota M."/>
            <person name="Sisneros N.B."/>
            <person name="Smith C.D."/>
            <person name="Smith T.F."/>
            <person name="Spieth J."/>
            <person name="Stage D.E."/>
            <person name="Stark A."/>
            <person name="Stephan W."/>
            <person name="Strausberg R.L."/>
            <person name="Strempel S."/>
            <person name="Sturgill D."/>
            <person name="Sutton G."/>
            <person name="Sutton G.G."/>
            <person name="Tao W."/>
            <person name="Teichmann S."/>
            <person name="Tobari Y.N."/>
            <person name="Tomimura Y."/>
            <person name="Tsolas J.M."/>
            <person name="Valente V.L."/>
            <person name="Venter E."/>
            <person name="Venter J.C."/>
            <person name="Vicario S."/>
            <person name="Vieira F.G."/>
            <person name="Vilella A.J."/>
            <person name="Villasante A."/>
            <person name="Walenz B."/>
            <person name="Wang J."/>
            <person name="Wasserman M."/>
            <person name="Watts T."/>
            <person name="Wilson D."/>
            <person name="Wilson R.K."/>
            <person name="Wing R.A."/>
            <person name="Wolfner M.F."/>
            <person name="Wong A."/>
            <person name="Wong G.K."/>
            <person name="Wu C.I."/>
            <person name="Wu G."/>
            <person name="Yamamoto D."/>
            <person name="Yang H.P."/>
            <person name="Yang S.P."/>
            <person name="Yorke J.A."/>
            <person name="Yoshida K."/>
            <person name="Zdobnov E."/>
            <person name="Zhang P."/>
            <person name="Zhang Y."/>
            <person name="Zimin A.V."/>
            <person name="Baldwin J."/>
            <person name="Abdouelleil A."/>
            <person name="Abdulkadir J."/>
            <person name="Abebe A."/>
            <person name="Abera B."/>
            <person name="Abreu J."/>
            <person name="Acer S.C."/>
            <person name="Aftuck L."/>
            <person name="Alexander A."/>
            <person name="An P."/>
            <person name="Anderson E."/>
            <person name="Anderson S."/>
            <person name="Arachi H."/>
            <person name="Azer M."/>
            <person name="Bachantsang P."/>
            <person name="Barry A."/>
            <person name="Bayul T."/>
            <person name="Berlin A."/>
            <person name="Bessette D."/>
            <person name="Bloom T."/>
            <person name="Blye J."/>
            <person name="Boguslavskiy L."/>
            <person name="Bonnet C."/>
            <person name="Boukhgalter B."/>
            <person name="Bourzgui I."/>
            <person name="Brown A."/>
            <person name="Cahill P."/>
            <person name="Channer S."/>
            <person name="Cheshatsang Y."/>
            <person name="Chuda L."/>
            <person name="Citroen M."/>
            <person name="Collymore A."/>
            <person name="Cooke P."/>
            <person name="Costello M."/>
            <person name="D'Aco K."/>
            <person name="Daza R."/>
            <person name="De Haan G."/>
            <person name="DeGray S."/>
            <person name="DeMaso C."/>
            <person name="Dhargay N."/>
            <person name="Dooley K."/>
            <person name="Dooley E."/>
            <person name="Doricent M."/>
            <person name="Dorje P."/>
            <person name="Dorjee K."/>
            <person name="Dupes A."/>
            <person name="Elong R."/>
            <person name="Falk J."/>
            <person name="Farina A."/>
            <person name="Faro S."/>
            <person name="Ferguson D."/>
            <person name="Fisher S."/>
            <person name="Foley C.D."/>
            <person name="Franke A."/>
            <person name="Friedrich D."/>
            <person name="Gadbois L."/>
            <person name="Gearin G."/>
            <person name="Gearin C.R."/>
            <person name="Giannoukos G."/>
            <person name="Goode T."/>
            <person name="Graham J."/>
            <person name="Grandbois E."/>
            <person name="Grewal S."/>
            <person name="Gyaltsen K."/>
            <person name="Hafez N."/>
            <person name="Hagos B."/>
            <person name="Hall J."/>
            <person name="Henson C."/>
            <person name="Hollinger A."/>
            <person name="Honan T."/>
            <person name="Huard M.D."/>
            <person name="Hughes L."/>
            <person name="Hurhula B."/>
            <person name="Husby M.E."/>
            <person name="Kamat A."/>
            <person name="Kanga B."/>
            <person name="Kashin S."/>
            <person name="Khazanovich D."/>
            <person name="Kisner P."/>
            <person name="Lance K."/>
            <person name="Lara M."/>
            <person name="Lee W."/>
            <person name="Lennon N."/>
            <person name="Letendre F."/>
            <person name="LeVine R."/>
            <person name="Lipovsky A."/>
            <person name="Liu X."/>
            <person name="Liu J."/>
            <person name="Liu S."/>
            <person name="Lokyitsang T."/>
            <person name="Lokyitsang Y."/>
            <person name="Lubonja R."/>
            <person name="Lui A."/>
            <person name="MacDonald P."/>
            <person name="Magnisalis V."/>
            <person name="Maru K."/>
            <person name="Matthews C."/>
            <person name="McCusker W."/>
            <person name="McDonough S."/>
            <person name="Mehta T."/>
            <person name="Meldrim J."/>
            <person name="Meneus L."/>
            <person name="Mihai O."/>
            <person name="Mihalev A."/>
            <person name="Mihova T."/>
            <person name="Mittelman R."/>
            <person name="Mlenga V."/>
            <person name="Montmayeur A."/>
            <person name="Mulrain L."/>
            <person name="Navidi A."/>
            <person name="Naylor J."/>
            <person name="Negash T."/>
            <person name="Nguyen T."/>
            <person name="Nguyen N."/>
            <person name="Nicol R."/>
            <person name="Norbu C."/>
            <person name="Norbu N."/>
            <person name="Novod N."/>
            <person name="O'Neill B."/>
            <person name="Osman S."/>
            <person name="Markiewicz E."/>
            <person name="Oyono O.L."/>
            <person name="Patti C."/>
            <person name="Phunkhang P."/>
            <person name="Pierre F."/>
            <person name="Priest M."/>
            <person name="Raghuraman S."/>
            <person name="Rege F."/>
            <person name="Reyes R."/>
            <person name="Rise C."/>
            <person name="Rogov P."/>
            <person name="Ross K."/>
            <person name="Ryan E."/>
            <person name="Settipalli S."/>
            <person name="Shea T."/>
            <person name="Sherpa N."/>
            <person name="Shi L."/>
            <person name="Shih D."/>
            <person name="Sparrow T."/>
            <person name="Spaulding J."/>
            <person name="Stalker J."/>
            <person name="Stange-Thomann N."/>
            <person name="Stavropoulos S."/>
            <person name="Stone C."/>
            <person name="Strader C."/>
            <person name="Tesfaye S."/>
            <person name="Thomson T."/>
            <person name="Thoulutsang Y."/>
            <person name="Thoulutsang D."/>
            <person name="Topham K."/>
            <person name="Topping I."/>
            <person name="Tsamla T."/>
            <person name="Vassiliev H."/>
            <person name="Vo A."/>
            <person name="Wangchuk T."/>
            <person name="Wangdi T."/>
            <person name="Weiand M."/>
            <person name="Wilkinson J."/>
            <person name="Wilson A."/>
            <person name="Yadav S."/>
            <person name="Young G."/>
            <person name="Yu Q."/>
            <person name="Zembek L."/>
            <person name="Zhong D."/>
            <person name="Zimmer A."/>
            <person name="Zwirko Z."/>
            <person name="Jaffe D.B."/>
            <person name="Alvarez P."/>
            <person name="Brockman W."/>
            <person name="Butler J."/>
            <person name="Chin C."/>
            <person name="Gnerre S."/>
            <person name="Grabherr M."/>
            <person name="Kleber M."/>
            <person name="Mauceli E."/>
            <person name="MacCallum I."/>
        </authorList>
    </citation>
    <scope>NUCLEOTIDE SEQUENCE [LARGE SCALE GENOMIC DNA]</scope>
    <source>
        <strain evidence="3">white501</strain>
    </source>
</reference>
<keyword evidence="3" id="KW-1185">Reference proteome</keyword>
<accession>B4QGG9</accession>
<dbReference type="AlphaFoldDB" id="B4QGG9"/>
<dbReference type="OMA" id="NIASNHN"/>
<feature type="compositionally biased region" description="Basic and acidic residues" evidence="1">
    <location>
        <begin position="1"/>
        <end position="13"/>
    </location>
</feature>
<evidence type="ECO:0000313" key="2">
    <source>
        <dbReference type="EMBL" id="EDX08088.1"/>
    </source>
</evidence>
<sequence length="142" mass="16499">MDGYETKPSKESEPSQAEPRSTEHGRNWGPKDPRKVESLFINTQRYGKRRRSRSRGVAMRPPNRQQEQQQQQQQQQQRSRNIASNHNGKDTPPNPFHSVPDPNRTEPFSDSYNDSDKARGWGWMARWLAGWMDAAGGNFCDW</sequence>
<dbReference type="EMBL" id="CM000362">
    <property type="protein sequence ID" value="EDX08088.1"/>
    <property type="molecule type" value="Genomic_DNA"/>
</dbReference>
<organism evidence="2 3">
    <name type="scientific">Drosophila simulans</name>
    <name type="common">Fruit fly</name>
    <dbReference type="NCBI Taxonomy" id="7240"/>
    <lineage>
        <taxon>Eukaryota</taxon>
        <taxon>Metazoa</taxon>
        <taxon>Ecdysozoa</taxon>
        <taxon>Arthropoda</taxon>
        <taxon>Hexapoda</taxon>
        <taxon>Insecta</taxon>
        <taxon>Pterygota</taxon>
        <taxon>Neoptera</taxon>
        <taxon>Endopterygota</taxon>
        <taxon>Diptera</taxon>
        <taxon>Brachycera</taxon>
        <taxon>Muscomorpha</taxon>
        <taxon>Ephydroidea</taxon>
        <taxon>Drosophilidae</taxon>
        <taxon>Drosophila</taxon>
        <taxon>Sophophora</taxon>
    </lineage>
</organism>
<proteinExistence type="predicted"/>
<feature type="region of interest" description="Disordered" evidence="1">
    <location>
        <begin position="1"/>
        <end position="116"/>
    </location>
</feature>
<name>B4QGG9_DROSI</name>
<feature type="compositionally biased region" description="Basic and acidic residues" evidence="1">
    <location>
        <begin position="20"/>
        <end position="37"/>
    </location>
</feature>
<feature type="compositionally biased region" description="Low complexity" evidence="1">
    <location>
        <begin position="65"/>
        <end position="77"/>
    </location>
</feature>
<protein>
    <submittedName>
        <fullName evidence="2">GD11603</fullName>
    </submittedName>
</protein>
<dbReference type="Proteomes" id="UP000000304">
    <property type="component" value="Chromosome 2R"/>
</dbReference>